<gene>
    <name evidence="4" type="ORF">Sd1_gp45</name>
</gene>
<dbReference type="InterPro" id="IPR003610">
    <property type="entry name" value="CBM5/12"/>
</dbReference>
<feature type="domain" description="Chitin-binding type-3" evidence="3">
    <location>
        <begin position="212"/>
        <end position="251"/>
    </location>
</feature>
<dbReference type="InterPro" id="IPR050149">
    <property type="entry name" value="Collagen_superfamily"/>
</dbReference>
<dbReference type="InterPro" id="IPR008160">
    <property type="entry name" value="Collagen"/>
</dbReference>
<reference evidence="4 5" key="1">
    <citation type="submission" date="2017-05" db="EMBL/GenBank/DDBJ databases">
        <title>The isolation and characterization of 16 novel Shigella-infecting phages from the environment.</title>
        <authorList>
            <person name="Doore S.M."/>
            <person name="Schrad J.R."/>
            <person name="Dover J.A."/>
            <person name="Parent K.N."/>
        </authorList>
    </citation>
    <scope>NUCLEOTIDE SEQUENCE [LARGE SCALE GENOMIC DNA]</scope>
</reference>
<keyword evidence="1" id="KW-0378">Hydrolase</keyword>
<dbReference type="GO" id="GO:0030246">
    <property type="term" value="F:carbohydrate binding"/>
    <property type="evidence" value="ECO:0007669"/>
    <property type="project" value="InterPro"/>
</dbReference>
<evidence type="ECO:0000259" key="3">
    <source>
        <dbReference type="SMART" id="SM00495"/>
    </source>
</evidence>
<name>A0A291AYN2_9CAUD</name>
<feature type="region of interest" description="Disordered" evidence="2">
    <location>
        <begin position="104"/>
        <end position="201"/>
    </location>
</feature>
<evidence type="ECO:0000313" key="5">
    <source>
        <dbReference type="Proteomes" id="UP000226171"/>
    </source>
</evidence>
<feature type="compositionally biased region" description="Low complexity" evidence="2">
    <location>
        <begin position="126"/>
        <end position="153"/>
    </location>
</feature>
<feature type="compositionally biased region" description="Low complexity" evidence="2">
    <location>
        <begin position="165"/>
        <end position="191"/>
    </location>
</feature>
<dbReference type="EMBL" id="MF158042">
    <property type="protein sequence ID" value="ATE86111.1"/>
    <property type="molecule type" value="Genomic_DNA"/>
</dbReference>
<evidence type="ECO:0000313" key="4">
    <source>
        <dbReference type="EMBL" id="ATE86111.1"/>
    </source>
</evidence>
<dbReference type="InterPro" id="IPR036573">
    <property type="entry name" value="CBM_sf_5/12"/>
</dbReference>
<dbReference type="SMART" id="SM00495">
    <property type="entry name" value="ChtBD3"/>
    <property type="match status" value="1"/>
</dbReference>
<evidence type="ECO:0000256" key="2">
    <source>
        <dbReference type="SAM" id="MobiDB-lite"/>
    </source>
</evidence>
<feature type="compositionally biased region" description="Low complexity" evidence="2">
    <location>
        <begin position="253"/>
        <end position="266"/>
    </location>
</feature>
<dbReference type="Pfam" id="PF01391">
    <property type="entry name" value="Collagen"/>
    <property type="match status" value="2"/>
</dbReference>
<dbReference type="PANTHER" id="PTHR24023:SF1095">
    <property type="entry name" value="EGF-LIKE DOMAIN-CONTAINING PROTEIN"/>
    <property type="match status" value="1"/>
</dbReference>
<protein>
    <recommendedName>
        <fullName evidence="3">Chitin-binding type-3 domain-containing protein</fullName>
    </recommendedName>
</protein>
<dbReference type="GO" id="GO:0030198">
    <property type="term" value="P:extracellular matrix organization"/>
    <property type="evidence" value="ECO:0007669"/>
    <property type="project" value="TreeGrafter"/>
</dbReference>
<organism evidence="4 5">
    <name type="scientific">Shigella phage Sd1</name>
    <dbReference type="NCBI Taxonomy" id="2024313"/>
    <lineage>
        <taxon>Viruses</taxon>
        <taxon>Duplodnaviria</taxon>
        <taxon>Heunggongvirae</taxon>
        <taxon>Uroviricota</taxon>
        <taxon>Caudoviricetes</taxon>
        <taxon>Drexlerviridae</taxon>
        <taxon>Rogunavirinae</taxon>
        <taxon>Wilsonroadvirus</taxon>
        <taxon>Wilsonroadvirus Sd1</taxon>
    </lineage>
</organism>
<feature type="region of interest" description="Disordered" evidence="2">
    <location>
        <begin position="253"/>
        <end position="333"/>
    </location>
</feature>
<evidence type="ECO:0000256" key="1">
    <source>
        <dbReference type="ARBA" id="ARBA00022801"/>
    </source>
</evidence>
<dbReference type="PANTHER" id="PTHR24023">
    <property type="entry name" value="COLLAGEN ALPHA"/>
    <property type="match status" value="1"/>
</dbReference>
<sequence length="491" mass="48992">MAYTEIAMAVGNSPEILARNVKIMISSGFQPYGDVQMLSGTLFGMKMAKGTANNVEDFMVTSDTTIQGLVNRVNRYLAQGWRRFGNAHFEDGAYLSALAKGDFVSDEEGGSGEAGPQGPVGPQGPAGPAGAIGPQGPQGPTGATGPAGSAGAKGDTGPAGPVGPQGPQGETGESGPQGPIGATGAAGPAGPKGDKGDAGPVGPAGLTFRGMYDAATAYVKDDVVTFNNSSWFATAAVTGENPDVSDSWELLAAQGAPGPQGSAGPAGPTGPTGPEGIQGPQGERGLQGEQGPAGPQGLQGVAGAVGPQGPAGPQGERGLQGPTGPQGLQGVAGPASYNVASGVRSGLINQTDTDFIDIPGETTIRFALTGEKNATVPAKGLWVGVSNTGTANIASIRHTAYQIDSLTTVAADKLKNYTAIVTSMPPGAALWNSVFKPGVFGVTSEHYITTSPGATADSKCFKLTIVGIRNSSDTLAGVYAYKVENLSKPLA</sequence>
<dbReference type="GO" id="GO:0005615">
    <property type="term" value="C:extracellular space"/>
    <property type="evidence" value="ECO:0007669"/>
    <property type="project" value="TreeGrafter"/>
</dbReference>
<dbReference type="SUPFAM" id="SSF51055">
    <property type="entry name" value="Carbohydrate binding domain"/>
    <property type="match status" value="1"/>
</dbReference>
<feature type="compositionally biased region" description="Low complexity" evidence="2">
    <location>
        <begin position="272"/>
        <end position="329"/>
    </location>
</feature>
<keyword evidence="5" id="KW-1185">Reference proteome</keyword>
<accession>A0A291AYN2</accession>
<dbReference type="GO" id="GO:0004553">
    <property type="term" value="F:hydrolase activity, hydrolyzing O-glycosyl compounds"/>
    <property type="evidence" value="ECO:0007669"/>
    <property type="project" value="InterPro"/>
</dbReference>
<dbReference type="GO" id="GO:0030020">
    <property type="term" value="F:extracellular matrix structural constituent conferring tensile strength"/>
    <property type="evidence" value="ECO:0007669"/>
    <property type="project" value="TreeGrafter"/>
</dbReference>
<dbReference type="GO" id="GO:0031012">
    <property type="term" value="C:extracellular matrix"/>
    <property type="evidence" value="ECO:0007669"/>
    <property type="project" value="TreeGrafter"/>
</dbReference>
<dbReference type="Gene3D" id="1.20.5.320">
    <property type="entry name" value="6-Phosphogluconate Dehydrogenase, domain 3"/>
    <property type="match status" value="2"/>
</dbReference>
<dbReference type="GO" id="GO:0005975">
    <property type="term" value="P:carbohydrate metabolic process"/>
    <property type="evidence" value="ECO:0007669"/>
    <property type="project" value="InterPro"/>
</dbReference>
<proteinExistence type="predicted"/>
<dbReference type="Proteomes" id="UP000226171">
    <property type="component" value="Segment"/>
</dbReference>